<reference evidence="1 2" key="1">
    <citation type="submission" date="2017-11" db="EMBL/GenBank/DDBJ databases">
        <title>Taxonomic description and genome sequences of Spirosoma HA7 sp. nov., isolated from pollen microhabitat of Corylus avellana.</title>
        <authorList>
            <person name="Ambika Manirajan B."/>
            <person name="Suarez C."/>
            <person name="Ratering S."/>
            <person name="Geissler-Plaum R."/>
            <person name="Cardinale M."/>
            <person name="Sylvia S."/>
        </authorList>
    </citation>
    <scope>NUCLEOTIDE SEQUENCE [LARGE SCALE GENOMIC DNA]</scope>
    <source>
        <strain evidence="1 2">HA7</strain>
    </source>
</reference>
<gene>
    <name evidence="1" type="ORF">CWM47_25450</name>
</gene>
<keyword evidence="2" id="KW-1185">Reference proteome</keyword>
<evidence type="ECO:0000313" key="2">
    <source>
        <dbReference type="Proteomes" id="UP000232883"/>
    </source>
</evidence>
<protein>
    <submittedName>
        <fullName evidence="1">Uncharacterized protein</fullName>
    </submittedName>
</protein>
<accession>A0A2K8Z4U9</accession>
<dbReference type="OrthoDB" id="3078754at2"/>
<name>A0A2K8Z4U9_9BACT</name>
<proteinExistence type="predicted"/>
<organism evidence="1 2">
    <name type="scientific">Spirosoma pollinicola</name>
    <dbReference type="NCBI Taxonomy" id="2057025"/>
    <lineage>
        <taxon>Bacteria</taxon>
        <taxon>Pseudomonadati</taxon>
        <taxon>Bacteroidota</taxon>
        <taxon>Cytophagia</taxon>
        <taxon>Cytophagales</taxon>
        <taxon>Cytophagaceae</taxon>
        <taxon>Spirosoma</taxon>
    </lineage>
</organism>
<evidence type="ECO:0000313" key="1">
    <source>
        <dbReference type="EMBL" id="AUD04895.1"/>
    </source>
</evidence>
<sequence>MKIVSFSLEQTNKYFGKIDGNRFFIGTRVPFENFKGLMNVNGVSTQRYNRVDFRETYGFWADFIHPTATAEGGFFHTLNTYDRARFTFSFLQYGAHVPNGDFVTYFRALLKLPLAGDYFPDLKVENNRVVRLTDNGSVVLETDSSTEGLMDYLNPSLSEVEDTEVIQAAKLVHWVQNDPQHKLVQIDVGIKHFKAKMVEYAALYKLDGKPDIICLVICDIRHQGRGKSATIKAALQSANPLKALLEIGEPKYHERLVVIRREINKLVAEGTFGKRKYSVSKKDFITD</sequence>
<dbReference type="AlphaFoldDB" id="A0A2K8Z4U9"/>
<dbReference type="EMBL" id="CP025096">
    <property type="protein sequence ID" value="AUD04895.1"/>
    <property type="molecule type" value="Genomic_DNA"/>
</dbReference>
<dbReference type="Proteomes" id="UP000232883">
    <property type="component" value="Chromosome"/>
</dbReference>
<dbReference type="RefSeq" id="WP_100991171.1">
    <property type="nucleotide sequence ID" value="NZ_CP025096.1"/>
</dbReference>
<dbReference type="KEGG" id="spir:CWM47_25450"/>